<dbReference type="Gene3D" id="3.30.565.10">
    <property type="entry name" value="Histidine kinase-like ATPase, C-terminal domain"/>
    <property type="match status" value="1"/>
</dbReference>
<proteinExistence type="predicted"/>
<dbReference type="PROSITE" id="PS50109">
    <property type="entry name" value="HIS_KIN"/>
    <property type="match status" value="1"/>
</dbReference>
<keyword evidence="8" id="KW-0812">Transmembrane</keyword>
<dbReference type="PRINTS" id="PR00344">
    <property type="entry name" value="BCTRLSENSOR"/>
</dbReference>
<evidence type="ECO:0000313" key="10">
    <source>
        <dbReference type="EMBL" id="CAH1212702.1"/>
    </source>
</evidence>
<feature type="transmembrane region" description="Helical" evidence="8">
    <location>
        <begin position="64"/>
        <end position="87"/>
    </location>
</feature>
<keyword evidence="5 10" id="KW-0418">Kinase</keyword>
<reference evidence="10" key="1">
    <citation type="submission" date="2022-01" db="EMBL/GenBank/DDBJ databases">
        <authorList>
            <person name="Criscuolo A."/>
        </authorList>
    </citation>
    <scope>NUCLEOTIDE SEQUENCE</scope>
    <source>
        <strain evidence="10">CIP111893</strain>
    </source>
</reference>
<dbReference type="InterPro" id="IPR036890">
    <property type="entry name" value="HATPase_C_sf"/>
</dbReference>
<dbReference type="RefSeq" id="WP_236343962.1">
    <property type="nucleotide sequence ID" value="NZ_CAKMMF010000020.1"/>
</dbReference>
<evidence type="ECO:0000313" key="11">
    <source>
        <dbReference type="Proteomes" id="UP000838686"/>
    </source>
</evidence>
<dbReference type="SMART" id="SM00387">
    <property type="entry name" value="HATPase_c"/>
    <property type="match status" value="1"/>
</dbReference>
<dbReference type="InterPro" id="IPR004358">
    <property type="entry name" value="Sig_transdc_His_kin-like_C"/>
</dbReference>
<dbReference type="PANTHER" id="PTHR43065">
    <property type="entry name" value="SENSOR HISTIDINE KINASE"/>
    <property type="match status" value="1"/>
</dbReference>
<sequence length="456" mass="51371">MFYAFILAFTIGLVIMFGNRTASAKWAASMMFSGAFGFLGWALSVELIRSFVTAGIVSAFMEPYLVIAAKTGIGISVYVLPCCYLNYAYSYWEFRKTTWMTKAGIWLHWPVALSLVLFHEHPLPYTEFGKQLNFIWAAFMIIGASTVIITSYVRDPNPVKRTNRKDAILIFVPLMLVDLVTGYSGIMFGYLNMFFLNTVLITVIFLWFIVVLIKRGLFGLRLRLEKQRYLSAISGFGSGVAQLNHTMKNQAALLVLFGERLKQIAENPTKEQIVRQAKLIADTGHHLTEWADRIHAQTQEILLCEESVNLVPLIEANLTTLEQMSGAIRIIRDYSIVPILRCDPTHVKETIGNIVVNASEAMNNQGVLTARIYATGKWLIISFEDVGHGLNASELVKVLQPFYTTKRDSRNYGLGLSYCLQVMERHQGDLRLYSKEGHGTTVSLYFPLKRMIGEAG</sequence>
<feature type="transmembrane region" description="Helical" evidence="8">
    <location>
        <begin position="194"/>
        <end position="213"/>
    </location>
</feature>
<organism evidence="10 11">
    <name type="scientific">Paenibacillus plantiphilus</name>
    <dbReference type="NCBI Taxonomy" id="2905650"/>
    <lineage>
        <taxon>Bacteria</taxon>
        <taxon>Bacillati</taxon>
        <taxon>Bacillota</taxon>
        <taxon>Bacilli</taxon>
        <taxon>Bacillales</taxon>
        <taxon>Paenibacillaceae</taxon>
        <taxon>Paenibacillus</taxon>
    </lineage>
</organism>
<keyword evidence="8" id="KW-1133">Transmembrane helix</keyword>
<dbReference type="PANTHER" id="PTHR43065:SF51">
    <property type="entry name" value="HISTIDINE KINASE"/>
    <property type="match status" value="1"/>
</dbReference>
<comment type="catalytic activity">
    <reaction evidence="1">
        <text>ATP + protein L-histidine = ADP + protein N-phospho-L-histidine.</text>
        <dbReference type="EC" id="2.7.13.3"/>
    </reaction>
</comment>
<evidence type="ECO:0000259" key="9">
    <source>
        <dbReference type="PROSITE" id="PS50109"/>
    </source>
</evidence>
<evidence type="ECO:0000256" key="7">
    <source>
        <dbReference type="ARBA" id="ARBA00023012"/>
    </source>
</evidence>
<dbReference type="InterPro" id="IPR005467">
    <property type="entry name" value="His_kinase_dom"/>
</dbReference>
<dbReference type="EC" id="2.7.13.3" evidence="2"/>
<name>A0ABN8GMB7_9BACL</name>
<evidence type="ECO:0000256" key="1">
    <source>
        <dbReference type="ARBA" id="ARBA00000085"/>
    </source>
</evidence>
<dbReference type="SUPFAM" id="SSF55874">
    <property type="entry name" value="ATPase domain of HSP90 chaperone/DNA topoisomerase II/histidine kinase"/>
    <property type="match status" value="1"/>
</dbReference>
<gene>
    <name evidence="10" type="primary">rcsC_17</name>
    <name evidence="10" type="ORF">PAECIP111893_03584</name>
</gene>
<keyword evidence="4" id="KW-0547">Nucleotide-binding</keyword>
<feature type="transmembrane region" description="Helical" evidence="8">
    <location>
        <begin position="34"/>
        <end position="52"/>
    </location>
</feature>
<evidence type="ECO:0000256" key="2">
    <source>
        <dbReference type="ARBA" id="ARBA00012438"/>
    </source>
</evidence>
<feature type="transmembrane region" description="Helical" evidence="8">
    <location>
        <begin position="134"/>
        <end position="155"/>
    </location>
</feature>
<keyword evidence="11" id="KW-1185">Reference proteome</keyword>
<keyword evidence="3 10" id="KW-0808">Transferase</keyword>
<comment type="caution">
    <text evidence="10">The sequence shown here is derived from an EMBL/GenBank/DDBJ whole genome shotgun (WGS) entry which is preliminary data.</text>
</comment>
<dbReference type="EMBL" id="CAKMMF010000020">
    <property type="protein sequence ID" value="CAH1212702.1"/>
    <property type="molecule type" value="Genomic_DNA"/>
</dbReference>
<dbReference type="Pfam" id="PF02518">
    <property type="entry name" value="HATPase_c"/>
    <property type="match status" value="1"/>
</dbReference>
<evidence type="ECO:0000256" key="4">
    <source>
        <dbReference type="ARBA" id="ARBA00022741"/>
    </source>
</evidence>
<dbReference type="GO" id="GO:0004673">
    <property type="term" value="F:protein histidine kinase activity"/>
    <property type="evidence" value="ECO:0007669"/>
    <property type="project" value="UniProtKB-EC"/>
</dbReference>
<keyword evidence="8" id="KW-0472">Membrane</keyword>
<evidence type="ECO:0000256" key="3">
    <source>
        <dbReference type="ARBA" id="ARBA00022679"/>
    </source>
</evidence>
<accession>A0ABN8GMB7</accession>
<dbReference type="InterPro" id="IPR003594">
    <property type="entry name" value="HATPase_dom"/>
</dbReference>
<keyword evidence="6" id="KW-0067">ATP-binding</keyword>
<evidence type="ECO:0000256" key="8">
    <source>
        <dbReference type="SAM" id="Phobius"/>
    </source>
</evidence>
<keyword evidence="7" id="KW-0902">Two-component regulatory system</keyword>
<feature type="transmembrane region" description="Helical" evidence="8">
    <location>
        <begin position="167"/>
        <end position="188"/>
    </location>
</feature>
<evidence type="ECO:0000256" key="5">
    <source>
        <dbReference type="ARBA" id="ARBA00022777"/>
    </source>
</evidence>
<protein>
    <recommendedName>
        <fullName evidence="2">histidine kinase</fullName>
        <ecNumber evidence="2">2.7.13.3</ecNumber>
    </recommendedName>
</protein>
<feature type="domain" description="Histidine kinase" evidence="9">
    <location>
        <begin position="242"/>
        <end position="450"/>
    </location>
</feature>
<dbReference type="Proteomes" id="UP000838686">
    <property type="component" value="Unassembled WGS sequence"/>
</dbReference>
<evidence type="ECO:0000256" key="6">
    <source>
        <dbReference type="ARBA" id="ARBA00022840"/>
    </source>
</evidence>